<dbReference type="Proteomes" id="UP000245771">
    <property type="component" value="Unassembled WGS sequence"/>
</dbReference>
<organism evidence="2 3">
    <name type="scientific">Meira miltonrushii</name>
    <dbReference type="NCBI Taxonomy" id="1280837"/>
    <lineage>
        <taxon>Eukaryota</taxon>
        <taxon>Fungi</taxon>
        <taxon>Dikarya</taxon>
        <taxon>Basidiomycota</taxon>
        <taxon>Ustilaginomycotina</taxon>
        <taxon>Exobasidiomycetes</taxon>
        <taxon>Exobasidiales</taxon>
        <taxon>Brachybasidiaceae</taxon>
        <taxon>Meira</taxon>
    </lineage>
</organism>
<feature type="compositionally biased region" description="Low complexity" evidence="1">
    <location>
        <begin position="168"/>
        <end position="177"/>
    </location>
</feature>
<feature type="compositionally biased region" description="Low complexity" evidence="1">
    <location>
        <begin position="254"/>
        <end position="281"/>
    </location>
</feature>
<evidence type="ECO:0000256" key="1">
    <source>
        <dbReference type="SAM" id="MobiDB-lite"/>
    </source>
</evidence>
<dbReference type="AlphaFoldDB" id="A0A316V9D3"/>
<feature type="compositionally biased region" description="Low complexity" evidence="1">
    <location>
        <begin position="184"/>
        <end position="203"/>
    </location>
</feature>
<reference evidence="2 3" key="1">
    <citation type="journal article" date="2018" name="Mol. Biol. Evol.">
        <title>Broad Genomic Sampling Reveals a Smut Pathogenic Ancestry of the Fungal Clade Ustilaginomycotina.</title>
        <authorList>
            <person name="Kijpornyongpan T."/>
            <person name="Mondo S.J."/>
            <person name="Barry K."/>
            <person name="Sandor L."/>
            <person name="Lee J."/>
            <person name="Lipzen A."/>
            <person name="Pangilinan J."/>
            <person name="LaButti K."/>
            <person name="Hainaut M."/>
            <person name="Henrissat B."/>
            <person name="Grigoriev I.V."/>
            <person name="Spatafora J.W."/>
            <person name="Aime M.C."/>
        </authorList>
    </citation>
    <scope>NUCLEOTIDE SEQUENCE [LARGE SCALE GENOMIC DNA]</scope>
    <source>
        <strain evidence="2 3">MCA 3882</strain>
    </source>
</reference>
<keyword evidence="3" id="KW-1185">Reference proteome</keyword>
<proteinExistence type="predicted"/>
<feature type="region of interest" description="Disordered" evidence="1">
    <location>
        <begin position="238"/>
        <end position="289"/>
    </location>
</feature>
<dbReference type="RefSeq" id="XP_025354156.1">
    <property type="nucleotide sequence ID" value="XM_025502659.1"/>
</dbReference>
<feature type="compositionally biased region" description="Low complexity" evidence="1">
    <location>
        <begin position="143"/>
        <end position="160"/>
    </location>
</feature>
<name>A0A316V9D3_9BASI</name>
<evidence type="ECO:0000313" key="2">
    <source>
        <dbReference type="EMBL" id="PWN33854.1"/>
    </source>
</evidence>
<gene>
    <name evidence="2" type="ORF">FA14DRAFT_65834</name>
</gene>
<evidence type="ECO:0000313" key="3">
    <source>
        <dbReference type="Proteomes" id="UP000245771"/>
    </source>
</evidence>
<protein>
    <submittedName>
        <fullName evidence="2">Uncharacterized protein</fullName>
    </submittedName>
</protein>
<feature type="compositionally biased region" description="Low complexity" evidence="1">
    <location>
        <begin position="111"/>
        <end position="134"/>
    </location>
</feature>
<dbReference type="EMBL" id="KZ819604">
    <property type="protein sequence ID" value="PWN33854.1"/>
    <property type="molecule type" value="Genomic_DNA"/>
</dbReference>
<feature type="region of interest" description="Disordered" evidence="1">
    <location>
        <begin position="67"/>
        <end position="204"/>
    </location>
</feature>
<sequence>MTPFSLSLFPALFSRRETIMKLATLVILCGLSQILLCWTLVEALDGNQVNFIAADVLFRRDGLPLNSQSSSKRKTVGEPSRPIRLGVHEVTNQPPIQERHSDSPTRRSTRSDASSSGTSISAATPSSSSSSGSSWSELRHQKSWTSSSDSDSSTGSMKSTKSSKRTSRSGATSSPRPLSRKSSSKSLGALAIDGHSSDSSGDSAEYNSMLHKARKLGFTTIRTDDSLTSWSRMKALSRYGRTLSRSPGHRARSPTRSPSPASQSRHSAPRSNSDSETSSHSSRAKKIVTIYKYTVRMNERKEKKKYIQ</sequence>
<accession>A0A316V9D3</accession>
<dbReference type="GeneID" id="37024440"/>
<dbReference type="InParanoid" id="A0A316V9D3"/>